<gene>
    <name evidence="7" type="ORF">IV56_GL001947</name>
</gene>
<dbReference type="NCBIfam" id="TIGR00479">
    <property type="entry name" value="rumA"/>
    <property type="match status" value="1"/>
</dbReference>
<dbReference type="STRING" id="1293598.IV56_GL001947"/>
<evidence type="ECO:0000313" key="8">
    <source>
        <dbReference type="Proteomes" id="UP000050969"/>
    </source>
</evidence>
<dbReference type="PROSITE" id="PS51687">
    <property type="entry name" value="SAM_MT_RNA_M5U"/>
    <property type="match status" value="1"/>
</dbReference>
<dbReference type="Gene3D" id="2.40.50.140">
    <property type="entry name" value="Nucleic acid-binding proteins"/>
    <property type="match status" value="1"/>
</dbReference>
<dbReference type="InterPro" id="IPR010280">
    <property type="entry name" value="U5_MeTrfase_fam"/>
</dbReference>
<dbReference type="PANTHER" id="PTHR11061:SF45">
    <property type="match status" value="1"/>
</dbReference>
<accession>A0A0R2MX26</accession>
<dbReference type="PROSITE" id="PS01230">
    <property type="entry name" value="TRMA_1"/>
    <property type="match status" value="1"/>
</dbReference>
<dbReference type="CDD" id="cd02440">
    <property type="entry name" value="AdoMet_MTases"/>
    <property type="match status" value="1"/>
</dbReference>
<evidence type="ECO:0000259" key="6">
    <source>
        <dbReference type="PROSITE" id="PS50926"/>
    </source>
</evidence>
<feature type="binding site" evidence="4">
    <location>
        <position position="386"/>
    </location>
    <ligand>
        <name>S-adenosyl-L-methionine</name>
        <dbReference type="ChEBI" id="CHEBI:59789"/>
    </ligand>
</feature>
<dbReference type="PATRIC" id="fig|1293598.4.peg.2031"/>
<dbReference type="InterPro" id="IPR030390">
    <property type="entry name" value="MeTrfase_TrmA_AS"/>
</dbReference>
<dbReference type="GO" id="GO:0070475">
    <property type="term" value="P:rRNA base methylation"/>
    <property type="evidence" value="ECO:0007669"/>
    <property type="project" value="TreeGrafter"/>
</dbReference>
<feature type="binding site" evidence="4">
    <location>
        <position position="338"/>
    </location>
    <ligand>
        <name>S-adenosyl-L-methionine</name>
        <dbReference type="ChEBI" id="CHEBI:59789"/>
    </ligand>
</feature>
<dbReference type="InterPro" id="IPR012340">
    <property type="entry name" value="NA-bd_OB-fold"/>
</dbReference>
<keyword evidence="3 4" id="KW-0949">S-adenosyl-L-methionine</keyword>
<evidence type="ECO:0000256" key="4">
    <source>
        <dbReference type="PROSITE-ProRule" id="PRU01024"/>
    </source>
</evidence>
<dbReference type="OrthoDB" id="9804590at2"/>
<sequence length="455" mass="50836">MDSEVKIGQRFPLTIKRLDINGAGIGYYKRKITFVTGAFPQEVVVAEVTAVHERYLEAKVHRVKVASKSRIKPIDPEYGKVGGIELGALAYPAQLSFKRDVVSQSLAKFKPEGWQHYQLRPTIGMSNPMHYRNKAQFQVRMIDGHVKAGLYAPNSHHLIPLSSFATQRPLTMSVINKLCAILERLHMPIYSEKTNSGSIKTMVVRESFSTGEVQLTLITNTKDLPHRSELLMAIASELPMVVTVMQNINPGKTPLIWGLESHLLAGQPYITENLLGRDFRLSPQAFLQLNPQMTEKLYQLAIDALDLSKDETLVDAYSGIGTIGISLAHTAKEVRGMDIIPEAIEDAKQNAKQNGVNNTHYEVGPAEVIMPQWVKEGFKPDAVIVDPPRAGLDSKFIDTLLTIKPKKFVYISCNPSTLARDLTKLSQVYHVDYIQSIDMFPQTARCEAVVKFTRI</sequence>
<dbReference type="FunFam" id="2.40.50.1070:FF:000003">
    <property type="entry name" value="23S rRNA (Uracil-5-)-methyltransferase RumA"/>
    <property type="match status" value="1"/>
</dbReference>
<feature type="binding site" evidence="4">
    <location>
        <position position="317"/>
    </location>
    <ligand>
        <name>S-adenosyl-L-methionine</name>
        <dbReference type="ChEBI" id="CHEBI:59789"/>
    </ligand>
</feature>
<keyword evidence="1 4" id="KW-0489">Methyltransferase</keyword>
<dbReference type="GO" id="GO:0070041">
    <property type="term" value="F:rRNA (uridine-C5-)-methyltransferase activity"/>
    <property type="evidence" value="ECO:0007669"/>
    <property type="project" value="TreeGrafter"/>
</dbReference>
<dbReference type="Pfam" id="PF01938">
    <property type="entry name" value="TRAM"/>
    <property type="match status" value="1"/>
</dbReference>
<keyword evidence="8" id="KW-1185">Reference proteome</keyword>
<feature type="active site" evidence="5">
    <location>
        <position position="413"/>
    </location>
</feature>
<feature type="domain" description="TRAM" evidence="6">
    <location>
        <begin position="4"/>
        <end position="62"/>
    </location>
</feature>
<dbReference type="SUPFAM" id="SSF53335">
    <property type="entry name" value="S-adenosyl-L-methionine-dependent methyltransferases"/>
    <property type="match status" value="1"/>
</dbReference>
<evidence type="ECO:0000256" key="2">
    <source>
        <dbReference type="ARBA" id="ARBA00022679"/>
    </source>
</evidence>
<protein>
    <submittedName>
        <fullName evidence="7">tRNA (Uracil-5-)-methyltransferase</fullName>
    </submittedName>
</protein>
<comment type="caution">
    <text evidence="7">The sequence shown here is derived from an EMBL/GenBank/DDBJ whole genome shotgun (WGS) entry which is preliminary data.</text>
</comment>
<dbReference type="RefSeq" id="WP_056993140.1">
    <property type="nucleotide sequence ID" value="NZ_JQCE01000052.1"/>
</dbReference>
<dbReference type="InterPro" id="IPR029063">
    <property type="entry name" value="SAM-dependent_MTases_sf"/>
</dbReference>
<dbReference type="SUPFAM" id="SSF50249">
    <property type="entry name" value="Nucleic acid-binding proteins"/>
    <property type="match status" value="1"/>
</dbReference>
<dbReference type="Proteomes" id="UP000050969">
    <property type="component" value="Unassembled WGS sequence"/>
</dbReference>
<proteinExistence type="inferred from homology"/>
<evidence type="ECO:0000256" key="5">
    <source>
        <dbReference type="PROSITE-ProRule" id="PRU10015"/>
    </source>
</evidence>
<dbReference type="Gene3D" id="2.40.50.1070">
    <property type="match status" value="1"/>
</dbReference>
<dbReference type="Gene3D" id="3.40.50.150">
    <property type="entry name" value="Vaccinia Virus protein VP39"/>
    <property type="match status" value="1"/>
</dbReference>
<dbReference type="PANTHER" id="PTHR11061">
    <property type="entry name" value="RNA M5U METHYLTRANSFERASE"/>
    <property type="match status" value="1"/>
</dbReference>
<evidence type="ECO:0000313" key="7">
    <source>
        <dbReference type="EMBL" id="KRO16147.1"/>
    </source>
</evidence>
<comment type="similarity">
    <text evidence="4">Belongs to the class I-like SAM-binding methyltransferase superfamily. RNA M5U methyltransferase family.</text>
</comment>
<evidence type="ECO:0000256" key="3">
    <source>
        <dbReference type="ARBA" id="ARBA00022691"/>
    </source>
</evidence>
<dbReference type="FunFam" id="3.40.50.150:FF:000009">
    <property type="entry name" value="23S rRNA (Uracil(1939)-C(5))-methyltransferase RlmD"/>
    <property type="match status" value="1"/>
</dbReference>
<name>A0A0R2MX26_9LACO</name>
<organism evidence="7 8">
    <name type="scientific">Lacticaseibacillus saniviri JCM 17471 = DSM 24301</name>
    <dbReference type="NCBI Taxonomy" id="1293598"/>
    <lineage>
        <taxon>Bacteria</taxon>
        <taxon>Bacillati</taxon>
        <taxon>Bacillota</taxon>
        <taxon>Bacilli</taxon>
        <taxon>Lactobacillales</taxon>
        <taxon>Lactobacillaceae</taxon>
        <taxon>Lacticaseibacillus</taxon>
    </lineage>
</organism>
<reference evidence="7 8" key="1">
    <citation type="journal article" date="2015" name="Genome Announc.">
        <title>Expanding the biotechnology potential of lactobacilli through comparative genomics of 213 strains and associated genera.</title>
        <authorList>
            <person name="Sun Z."/>
            <person name="Harris H.M."/>
            <person name="McCann A."/>
            <person name="Guo C."/>
            <person name="Argimon S."/>
            <person name="Zhang W."/>
            <person name="Yang X."/>
            <person name="Jeffery I.B."/>
            <person name="Cooney J.C."/>
            <person name="Kagawa T.F."/>
            <person name="Liu W."/>
            <person name="Song Y."/>
            <person name="Salvetti E."/>
            <person name="Wrobel A."/>
            <person name="Rasinkangas P."/>
            <person name="Parkhill J."/>
            <person name="Rea M.C."/>
            <person name="O'Sullivan O."/>
            <person name="Ritari J."/>
            <person name="Douillard F.P."/>
            <person name="Paul Ross R."/>
            <person name="Yang R."/>
            <person name="Briner A.E."/>
            <person name="Felis G.E."/>
            <person name="de Vos W.M."/>
            <person name="Barrangou R."/>
            <person name="Klaenhammer T.R."/>
            <person name="Caufield P.W."/>
            <person name="Cui Y."/>
            <person name="Zhang H."/>
            <person name="O'Toole P.W."/>
        </authorList>
    </citation>
    <scope>NUCLEOTIDE SEQUENCE [LARGE SCALE GENOMIC DNA]</scope>
    <source>
        <strain evidence="7 8">DSM 24301</strain>
    </source>
</reference>
<feature type="binding site" evidence="4">
    <location>
        <position position="288"/>
    </location>
    <ligand>
        <name>S-adenosyl-L-methionine</name>
        <dbReference type="ChEBI" id="CHEBI:59789"/>
    </ligand>
</feature>
<dbReference type="Pfam" id="PF05958">
    <property type="entry name" value="tRNA_U5-meth_tr"/>
    <property type="match status" value="1"/>
</dbReference>
<keyword evidence="2 4" id="KW-0808">Transferase</keyword>
<dbReference type="PROSITE" id="PS50926">
    <property type="entry name" value="TRAM"/>
    <property type="match status" value="1"/>
</dbReference>
<feature type="active site" description="Nucleophile" evidence="4">
    <location>
        <position position="413"/>
    </location>
</feature>
<evidence type="ECO:0000256" key="1">
    <source>
        <dbReference type="ARBA" id="ARBA00022603"/>
    </source>
</evidence>
<dbReference type="AlphaFoldDB" id="A0A0R2MX26"/>
<dbReference type="InterPro" id="IPR002792">
    <property type="entry name" value="TRAM_dom"/>
</dbReference>
<dbReference type="EMBL" id="JQCE01000052">
    <property type="protein sequence ID" value="KRO16147.1"/>
    <property type="molecule type" value="Genomic_DNA"/>
</dbReference>